<dbReference type="PROSITE" id="PS50850">
    <property type="entry name" value="MFS"/>
    <property type="match status" value="1"/>
</dbReference>
<evidence type="ECO:0000256" key="5">
    <source>
        <dbReference type="SAM" id="Phobius"/>
    </source>
</evidence>
<feature type="transmembrane region" description="Helical" evidence="5">
    <location>
        <begin position="171"/>
        <end position="191"/>
    </location>
</feature>
<accession>A0ABS3RIM9</accession>
<feature type="transmembrane region" description="Helical" evidence="5">
    <location>
        <begin position="203"/>
        <end position="221"/>
    </location>
</feature>
<sequence length="513" mass="52282">MATTATAPGEQVHRAVLPAVMLALATVVSAVASLNTAIPSIARDTRATQTQLSWIIDAYALVFAALLLLGGAIGDRYGRRRALAAGLVVFGAGSAAAMFASDPGWLIAMRGVLGAGAALVMPATLSTITSTFPARQRTRAVGAWAGVAGASAIFGLLVSGSLLEQWSWRSVFLLNIVLAAVALAATLAVVPESADPDAPKLDLTGALITVLGLGAGVYSVIEAPTEGWTSARTLIGLAAAVVVLAGFVGWELRRPNPLLDPRLFRHRAFAAGTLSITVQFFAFFGFVFIVLQYLQLVKDRGPLLAAVSMLPMAAAMMPSARGIAPRAAAKVGPRRVIVAGLILVGVGLLVLSLLDTGSSYWVMLGGIIPLGAGMGLAMTPATASITDALPPEKQGVGSAVNDLARELGGALGIAVLGSVLQSGYRANLDTTGLPGPVAEHARTSLAMAAHAGPQVMRQAQAAFADGLHTALLSAAVVLAVTAVVVGALYRRPATAAEEPHTGRDAARAAEPAN</sequence>
<dbReference type="PANTHER" id="PTHR42718">
    <property type="entry name" value="MAJOR FACILITATOR SUPERFAMILY MULTIDRUG TRANSPORTER MFSC"/>
    <property type="match status" value="1"/>
</dbReference>
<dbReference type="Gene3D" id="1.20.1250.20">
    <property type="entry name" value="MFS general substrate transporter like domains"/>
    <property type="match status" value="1"/>
</dbReference>
<feature type="domain" description="Major facilitator superfamily (MFS) profile" evidence="6">
    <location>
        <begin position="11"/>
        <end position="493"/>
    </location>
</feature>
<dbReference type="InterPro" id="IPR036259">
    <property type="entry name" value="MFS_trans_sf"/>
</dbReference>
<dbReference type="Proteomes" id="UP000680206">
    <property type="component" value="Unassembled WGS sequence"/>
</dbReference>
<feature type="transmembrane region" description="Helical" evidence="5">
    <location>
        <begin position="336"/>
        <end position="354"/>
    </location>
</feature>
<feature type="transmembrane region" description="Helical" evidence="5">
    <location>
        <begin position="233"/>
        <end position="250"/>
    </location>
</feature>
<comment type="caution">
    <text evidence="7">The sequence shown here is derived from an EMBL/GenBank/DDBJ whole genome shotgun (WGS) entry which is preliminary data.</text>
</comment>
<evidence type="ECO:0000256" key="1">
    <source>
        <dbReference type="ARBA" id="ARBA00004651"/>
    </source>
</evidence>
<feature type="transmembrane region" description="Helical" evidence="5">
    <location>
        <begin position="360"/>
        <end position="379"/>
    </location>
</feature>
<keyword evidence="3 5" id="KW-1133">Transmembrane helix</keyword>
<feature type="transmembrane region" description="Helical" evidence="5">
    <location>
        <begin position="466"/>
        <end position="489"/>
    </location>
</feature>
<reference evidence="7 8" key="1">
    <citation type="submission" date="2021-03" db="EMBL/GenBank/DDBJ databases">
        <title>Actinomadura violae sp. nov., isolated from lichen in Thailand.</title>
        <authorList>
            <person name="Kanchanasin P."/>
            <person name="Saeng-In P."/>
            <person name="Phongsopitanun W."/>
            <person name="Yuki M."/>
            <person name="Kudo T."/>
            <person name="Ohkuma M."/>
            <person name="Tanasupawat S."/>
        </authorList>
    </citation>
    <scope>NUCLEOTIDE SEQUENCE [LARGE SCALE GENOMIC DNA]</scope>
    <source>
        <strain evidence="7 8">LCR2-06</strain>
    </source>
</reference>
<evidence type="ECO:0000313" key="7">
    <source>
        <dbReference type="EMBL" id="MBO2456441.1"/>
    </source>
</evidence>
<protein>
    <submittedName>
        <fullName evidence="7">MFS transporter</fullName>
    </submittedName>
</protein>
<evidence type="ECO:0000259" key="6">
    <source>
        <dbReference type="PROSITE" id="PS50850"/>
    </source>
</evidence>
<feature type="transmembrane region" description="Helical" evidence="5">
    <location>
        <begin position="303"/>
        <end position="324"/>
    </location>
</feature>
<evidence type="ECO:0000256" key="3">
    <source>
        <dbReference type="ARBA" id="ARBA00022989"/>
    </source>
</evidence>
<dbReference type="PANTHER" id="PTHR42718:SF42">
    <property type="entry name" value="EXPORT PROTEIN"/>
    <property type="match status" value="1"/>
</dbReference>
<organism evidence="7 8">
    <name type="scientific">Actinomadura violacea</name>
    <dbReference type="NCBI Taxonomy" id="2819934"/>
    <lineage>
        <taxon>Bacteria</taxon>
        <taxon>Bacillati</taxon>
        <taxon>Actinomycetota</taxon>
        <taxon>Actinomycetes</taxon>
        <taxon>Streptosporangiales</taxon>
        <taxon>Thermomonosporaceae</taxon>
        <taxon>Actinomadura</taxon>
    </lineage>
</organism>
<feature type="transmembrane region" description="Helical" evidence="5">
    <location>
        <begin position="140"/>
        <end position="159"/>
    </location>
</feature>
<evidence type="ECO:0000313" key="8">
    <source>
        <dbReference type="Proteomes" id="UP000680206"/>
    </source>
</evidence>
<keyword evidence="8" id="KW-1185">Reference proteome</keyword>
<name>A0ABS3RIM9_9ACTN</name>
<dbReference type="EMBL" id="JAGEPF010000002">
    <property type="protein sequence ID" value="MBO2456441.1"/>
    <property type="molecule type" value="Genomic_DNA"/>
</dbReference>
<keyword evidence="4 5" id="KW-0472">Membrane</keyword>
<dbReference type="Gene3D" id="1.20.1720.10">
    <property type="entry name" value="Multidrug resistance protein D"/>
    <property type="match status" value="1"/>
</dbReference>
<feature type="transmembrane region" description="Helical" evidence="5">
    <location>
        <begin position="82"/>
        <end position="101"/>
    </location>
</feature>
<dbReference type="RefSeq" id="WP_208236397.1">
    <property type="nucleotide sequence ID" value="NZ_JAGEPF010000002.1"/>
</dbReference>
<dbReference type="InterPro" id="IPR011701">
    <property type="entry name" value="MFS"/>
</dbReference>
<feature type="transmembrane region" description="Helical" evidence="5">
    <location>
        <begin position="12"/>
        <end position="32"/>
    </location>
</feature>
<evidence type="ECO:0000256" key="4">
    <source>
        <dbReference type="ARBA" id="ARBA00023136"/>
    </source>
</evidence>
<keyword evidence="2 5" id="KW-0812">Transmembrane</keyword>
<comment type="subcellular location">
    <subcellularLocation>
        <location evidence="1">Cell membrane</location>
        <topology evidence="1">Multi-pass membrane protein</topology>
    </subcellularLocation>
</comment>
<evidence type="ECO:0000256" key="2">
    <source>
        <dbReference type="ARBA" id="ARBA00022692"/>
    </source>
</evidence>
<feature type="transmembrane region" description="Helical" evidence="5">
    <location>
        <begin position="271"/>
        <end position="291"/>
    </location>
</feature>
<feature type="transmembrane region" description="Helical" evidence="5">
    <location>
        <begin position="52"/>
        <end position="70"/>
    </location>
</feature>
<gene>
    <name evidence="7" type="ORF">J4709_02415</name>
</gene>
<dbReference type="Pfam" id="PF07690">
    <property type="entry name" value="MFS_1"/>
    <property type="match status" value="1"/>
</dbReference>
<dbReference type="SUPFAM" id="SSF103473">
    <property type="entry name" value="MFS general substrate transporter"/>
    <property type="match status" value="1"/>
</dbReference>
<dbReference type="InterPro" id="IPR020846">
    <property type="entry name" value="MFS_dom"/>
</dbReference>
<dbReference type="CDD" id="cd17321">
    <property type="entry name" value="MFS_MMR_MDR_like"/>
    <property type="match status" value="1"/>
</dbReference>
<proteinExistence type="predicted"/>